<protein>
    <recommendedName>
        <fullName evidence="11">t-SNARE coiled-coil homology domain-containing protein</fullName>
    </recommendedName>
</protein>
<dbReference type="GO" id="GO:0005484">
    <property type="term" value="F:SNAP receptor activity"/>
    <property type="evidence" value="ECO:0007669"/>
    <property type="project" value="TreeGrafter"/>
</dbReference>
<dbReference type="EMBL" id="LAVV01009768">
    <property type="protein sequence ID" value="KNZ50027.1"/>
    <property type="molecule type" value="Genomic_DNA"/>
</dbReference>
<evidence type="ECO:0000256" key="9">
    <source>
        <dbReference type="SAM" id="Coils"/>
    </source>
</evidence>
<dbReference type="VEuPathDB" id="FungiDB:VP01_463g15"/>
<dbReference type="Pfam" id="PF05008">
    <property type="entry name" value="V-SNARE"/>
    <property type="match status" value="1"/>
</dbReference>
<dbReference type="GO" id="GO:0000149">
    <property type="term" value="F:SNARE binding"/>
    <property type="evidence" value="ECO:0007669"/>
    <property type="project" value="TreeGrafter"/>
</dbReference>
<evidence type="ECO:0000256" key="5">
    <source>
        <dbReference type="ARBA" id="ARBA00022927"/>
    </source>
</evidence>
<keyword evidence="13" id="KW-1185">Reference proteome</keyword>
<dbReference type="GO" id="GO:0005829">
    <property type="term" value="C:cytosol"/>
    <property type="evidence" value="ECO:0007669"/>
    <property type="project" value="GOC"/>
</dbReference>
<dbReference type="InterPro" id="IPR007705">
    <property type="entry name" value="Vesicle_trsprt_v-SNARE_N"/>
</dbReference>
<dbReference type="GO" id="GO:0031902">
    <property type="term" value="C:late endosome membrane"/>
    <property type="evidence" value="ECO:0007669"/>
    <property type="project" value="TreeGrafter"/>
</dbReference>
<evidence type="ECO:0000259" key="11">
    <source>
        <dbReference type="SMART" id="SM00397"/>
    </source>
</evidence>
<dbReference type="GO" id="GO:0005789">
    <property type="term" value="C:endoplasmic reticulum membrane"/>
    <property type="evidence" value="ECO:0007669"/>
    <property type="project" value="TreeGrafter"/>
</dbReference>
<comment type="subcellular location">
    <subcellularLocation>
        <location evidence="1">Membrane</location>
        <topology evidence="1">Single-pass type IV membrane protein</topology>
    </subcellularLocation>
</comment>
<dbReference type="GO" id="GO:0006891">
    <property type="term" value="P:intra-Golgi vesicle-mediated transport"/>
    <property type="evidence" value="ECO:0007669"/>
    <property type="project" value="TreeGrafter"/>
</dbReference>
<evidence type="ECO:0000313" key="12">
    <source>
        <dbReference type="EMBL" id="KNZ50027.1"/>
    </source>
</evidence>
<dbReference type="AlphaFoldDB" id="A0A0L6UP53"/>
<organism evidence="12 13">
    <name type="scientific">Puccinia sorghi</name>
    <dbReference type="NCBI Taxonomy" id="27349"/>
    <lineage>
        <taxon>Eukaryota</taxon>
        <taxon>Fungi</taxon>
        <taxon>Dikarya</taxon>
        <taxon>Basidiomycota</taxon>
        <taxon>Pucciniomycotina</taxon>
        <taxon>Pucciniomycetes</taxon>
        <taxon>Pucciniales</taxon>
        <taxon>Pucciniaceae</taxon>
        <taxon>Puccinia</taxon>
    </lineage>
</organism>
<keyword evidence="8" id="KW-0472">Membrane</keyword>
<feature type="coiled-coil region" evidence="9">
    <location>
        <begin position="41"/>
        <end position="68"/>
    </location>
</feature>
<dbReference type="PANTHER" id="PTHR21230">
    <property type="entry name" value="VESICLE TRANSPORT V-SNARE PROTEIN VTI1-RELATED"/>
    <property type="match status" value="1"/>
</dbReference>
<dbReference type="GO" id="GO:0005794">
    <property type="term" value="C:Golgi apparatus"/>
    <property type="evidence" value="ECO:0007669"/>
    <property type="project" value="TreeGrafter"/>
</dbReference>
<feature type="compositionally biased region" description="Low complexity" evidence="10">
    <location>
        <begin position="93"/>
        <end position="102"/>
    </location>
</feature>
<feature type="region of interest" description="Disordered" evidence="10">
    <location>
        <begin position="91"/>
        <end position="123"/>
    </location>
</feature>
<dbReference type="InterPro" id="IPR038407">
    <property type="entry name" value="v-SNARE_N_sf"/>
</dbReference>
<dbReference type="Proteomes" id="UP000037035">
    <property type="component" value="Unassembled WGS sequence"/>
</dbReference>
<comment type="caution">
    <text evidence="12">The sequence shown here is derived from an EMBL/GenBank/DDBJ whole genome shotgun (WGS) entry which is preliminary data.</text>
</comment>
<name>A0A0L6UP53_9BASI</name>
<dbReference type="GO" id="GO:0016236">
    <property type="term" value="P:macroautophagy"/>
    <property type="evidence" value="ECO:0007669"/>
    <property type="project" value="TreeGrafter"/>
</dbReference>
<dbReference type="STRING" id="27349.A0A0L6UP53"/>
<dbReference type="SMART" id="SM00397">
    <property type="entry name" value="t_SNARE"/>
    <property type="match status" value="1"/>
</dbReference>
<keyword evidence="5" id="KW-0653">Protein transport</keyword>
<keyword evidence="6" id="KW-1133">Transmembrane helix</keyword>
<dbReference type="GO" id="GO:0006896">
    <property type="term" value="P:Golgi to vacuole transport"/>
    <property type="evidence" value="ECO:0007669"/>
    <property type="project" value="TreeGrafter"/>
</dbReference>
<dbReference type="InterPro" id="IPR000727">
    <property type="entry name" value="T_SNARE_dom"/>
</dbReference>
<dbReference type="GO" id="GO:0048280">
    <property type="term" value="P:vesicle fusion with Golgi apparatus"/>
    <property type="evidence" value="ECO:0007669"/>
    <property type="project" value="TreeGrafter"/>
</dbReference>
<evidence type="ECO:0000256" key="7">
    <source>
        <dbReference type="ARBA" id="ARBA00023054"/>
    </source>
</evidence>
<dbReference type="InterPro" id="IPR010989">
    <property type="entry name" value="SNARE"/>
</dbReference>
<evidence type="ECO:0000256" key="8">
    <source>
        <dbReference type="ARBA" id="ARBA00023136"/>
    </source>
</evidence>
<dbReference type="SUPFAM" id="SSF47661">
    <property type="entry name" value="t-snare proteins"/>
    <property type="match status" value="1"/>
</dbReference>
<proteinExistence type="inferred from homology"/>
<keyword evidence="7 9" id="KW-0175">Coiled coil</keyword>
<dbReference type="GO" id="GO:0031201">
    <property type="term" value="C:SNARE complex"/>
    <property type="evidence" value="ECO:0007669"/>
    <property type="project" value="TreeGrafter"/>
</dbReference>
<reference evidence="12 13" key="1">
    <citation type="submission" date="2015-08" db="EMBL/GenBank/DDBJ databases">
        <title>Next Generation Sequencing and Analysis of the Genome of Puccinia sorghi L Schw, the Causal Agent of Maize Common Rust.</title>
        <authorList>
            <person name="Rochi L."/>
            <person name="Burguener G."/>
            <person name="Darino M."/>
            <person name="Turjanski A."/>
            <person name="Kreff E."/>
            <person name="Dieguez M.J."/>
            <person name="Sacco F."/>
        </authorList>
    </citation>
    <scope>NUCLEOTIDE SEQUENCE [LARGE SCALE GENOMIC DNA]</scope>
    <source>
        <strain evidence="12 13">RO10H11247</strain>
    </source>
</reference>
<dbReference type="SUPFAM" id="SSF58038">
    <property type="entry name" value="SNARE fusion complex"/>
    <property type="match status" value="1"/>
</dbReference>
<dbReference type="FunFam" id="1.20.5.110:FF:000002">
    <property type="entry name" value="Vesicle transport through interaction with t-SNAREsB"/>
    <property type="match status" value="1"/>
</dbReference>
<dbReference type="GO" id="GO:0012507">
    <property type="term" value="C:ER to Golgi transport vesicle membrane"/>
    <property type="evidence" value="ECO:0007669"/>
    <property type="project" value="TreeGrafter"/>
</dbReference>
<gene>
    <name evidence="12" type="ORF">VP01_463g15</name>
</gene>
<dbReference type="PANTHER" id="PTHR21230:SF26">
    <property type="entry name" value="VESICLE TRANSPORT THROUGH INTERACTION WITH T-SNARES HOMOLOG 1A"/>
    <property type="match status" value="1"/>
</dbReference>
<sequence length="216" mass="24323">MPGLELFNSYEQEFNDLVISIRNALNVDAKNSVGEQRKAILRRVERDYEEAEEILSQMDVELQSLDRALKPTISQKLKSFKGELSSFKSQIKQAHSQASSSDPHSDSAYQDGTGLGASTKAQQAQRERLLKANYLLESGSDRLDSSHRIALETEQLGSSILRDLRGQREQIENTRDTLREADGHLDKASNTLNKMIRRYIALTLISPSITRPSTFL</sequence>
<accession>A0A0L6UP53</accession>
<dbReference type="Gene3D" id="1.20.5.110">
    <property type="match status" value="1"/>
</dbReference>
<dbReference type="GO" id="GO:0042147">
    <property type="term" value="P:retrograde transport, endosome to Golgi"/>
    <property type="evidence" value="ECO:0007669"/>
    <property type="project" value="TreeGrafter"/>
</dbReference>
<evidence type="ECO:0000313" key="13">
    <source>
        <dbReference type="Proteomes" id="UP000037035"/>
    </source>
</evidence>
<keyword evidence="3" id="KW-0813">Transport</keyword>
<evidence type="ECO:0000256" key="2">
    <source>
        <dbReference type="ARBA" id="ARBA00006108"/>
    </source>
</evidence>
<evidence type="ECO:0000256" key="3">
    <source>
        <dbReference type="ARBA" id="ARBA00022448"/>
    </source>
</evidence>
<dbReference type="Gene3D" id="1.20.58.400">
    <property type="entry name" value="t-snare proteins"/>
    <property type="match status" value="1"/>
</dbReference>
<dbReference type="Pfam" id="PF12352">
    <property type="entry name" value="V-SNARE_C"/>
    <property type="match status" value="1"/>
</dbReference>
<dbReference type="OrthoDB" id="430637at2759"/>
<feature type="domain" description="T-SNARE coiled-coil homology" evidence="11">
    <location>
        <begin position="128"/>
        <end position="195"/>
    </location>
</feature>
<evidence type="ECO:0000256" key="1">
    <source>
        <dbReference type="ARBA" id="ARBA00004211"/>
    </source>
</evidence>
<dbReference type="GO" id="GO:0006886">
    <property type="term" value="P:intracellular protein transport"/>
    <property type="evidence" value="ECO:0007669"/>
    <property type="project" value="InterPro"/>
</dbReference>
<evidence type="ECO:0000256" key="10">
    <source>
        <dbReference type="SAM" id="MobiDB-lite"/>
    </source>
</evidence>
<evidence type="ECO:0000256" key="6">
    <source>
        <dbReference type="ARBA" id="ARBA00022989"/>
    </source>
</evidence>
<dbReference type="CDD" id="cd15862">
    <property type="entry name" value="SNARE_Vti1"/>
    <property type="match status" value="1"/>
</dbReference>
<keyword evidence="4" id="KW-0812">Transmembrane</keyword>
<evidence type="ECO:0000256" key="4">
    <source>
        <dbReference type="ARBA" id="ARBA00022692"/>
    </source>
</evidence>
<comment type="similarity">
    <text evidence="2">Belongs to the VTI1 family.</text>
</comment>